<evidence type="ECO:0000313" key="2">
    <source>
        <dbReference type="Proteomes" id="UP000189739"/>
    </source>
</evidence>
<dbReference type="RefSeq" id="WP_078348392.1">
    <property type="nucleotide sequence ID" value="NZ_MBTF01000012.1"/>
</dbReference>
<comment type="caution">
    <text evidence="1">The sequence shown here is derived from an EMBL/GenBank/DDBJ whole genome shotgun (WGS) entry which is preliminary data.</text>
</comment>
<dbReference type="Proteomes" id="UP000189739">
    <property type="component" value="Unassembled WGS sequence"/>
</dbReference>
<gene>
    <name evidence="1" type="ORF">BC343_05625</name>
</gene>
<name>A0A1S9PFC9_9SPHI</name>
<evidence type="ECO:0000313" key="1">
    <source>
        <dbReference type="EMBL" id="OOQ59642.1"/>
    </source>
</evidence>
<dbReference type="AlphaFoldDB" id="A0A1S9PFC9"/>
<organism evidence="1 2">
    <name type="scientific">Mucilaginibacter pedocola</name>
    <dbReference type="NCBI Taxonomy" id="1792845"/>
    <lineage>
        <taxon>Bacteria</taxon>
        <taxon>Pseudomonadati</taxon>
        <taxon>Bacteroidota</taxon>
        <taxon>Sphingobacteriia</taxon>
        <taxon>Sphingobacteriales</taxon>
        <taxon>Sphingobacteriaceae</taxon>
        <taxon>Mucilaginibacter</taxon>
    </lineage>
</organism>
<dbReference type="EMBL" id="MBTF01000012">
    <property type="protein sequence ID" value="OOQ59642.1"/>
    <property type="molecule type" value="Genomic_DNA"/>
</dbReference>
<reference evidence="1 2" key="1">
    <citation type="submission" date="2016-07" db="EMBL/GenBank/DDBJ databases">
        <title>Genomic analysis of zinc-resistant bacterium Mucilaginibacter pedocola TBZ30.</title>
        <authorList>
            <person name="Huang J."/>
            <person name="Tang J."/>
        </authorList>
    </citation>
    <scope>NUCLEOTIDE SEQUENCE [LARGE SCALE GENOMIC DNA]</scope>
    <source>
        <strain evidence="1 2">TBZ30</strain>
    </source>
</reference>
<sequence>MRSLKKNRITGILALLLLCTIGLKMCVTIFNRINTCNESVSIEKSSEEGKDDKKEDVDGKKKFFADKRLFAEHLNYSWVSHIKPVCRYKMQQPAEPHQTVPTPPPNYCA</sequence>
<protein>
    <submittedName>
        <fullName evidence="1">Uncharacterized protein</fullName>
    </submittedName>
</protein>
<accession>A0A1S9PFC9</accession>
<keyword evidence="2" id="KW-1185">Reference proteome</keyword>
<dbReference type="STRING" id="1792845.BC343_05625"/>
<proteinExistence type="predicted"/>